<dbReference type="InterPro" id="IPR029068">
    <property type="entry name" value="Glyas_Bleomycin-R_OHBP_Dase"/>
</dbReference>
<dbReference type="RefSeq" id="WP_181551080.1">
    <property type="nucleotide sequence ID" value="NZ_JACDUS010000004.1"/>
</dbReference>
<evidence type="ECO:0008006" key="4">
    <source>
        <dbReference type="Google" id="ProtNLM"/>
    </source>
</evidence>
<evidence type="ECO:0000256" key="1">
    <source>
        <dbReference type="SAM" id="SignalP"/>
    </source>
</evidence>
<keyword evidence="3" id="KW-1185">Reference proteome</keyword>
<feature type="chain" id="PRO_5031129509" description="Lipoprotein" evidence="1">
    <location>
        <begin position="28"/>
        <end position="155"/>
    </location>
</feature>
<feature type="signal peptide" evidence="1">
    <location>
        <begin position="1"/>
        <end position="27"/>
    </location>
</feature>
<proteinExistence type="predicted"/>
<evidence type="ECO:0000313" key="3">
    <source>
        <dbReference type="Proteomes" id="UP000525298"/>
    </source>
</evidence>
<comment type="caution">
    <text evidence="2">The sequence shown here is derived from an EMBL/GenBank/DDBJ whole genome shotgun (WGS) entry which is preliminary data.</text>
</comment>
<gene>
    <name evidence="2" type="ORF">HNR65_001745</name>
</gene>
<dbReference type="AlphaFoldDB" id="A0A7W0HKP3"/>
<organism evidence="2 3">
    <name type="scientific">Desulfosalsimonas propionicica</name>
    <dbReference type="NCBI Taxonomy" id="332175"/>
    <lineage>
        <taxon>Bacteria</taxon>
        <taxon>Pseudomonadati</taxon>
        <taxon>Thermodesulfobacteriota</taxon>
        <taxon>Desulfobacteria</taxon>
        <taxon>Desulfobacterales</taxon>
        <taxon>Desulfosalsimonadaceae</taxon>
        <taxon>Desulfosalsimonas</taxon>
    </lineage>
</organism>
<evidence type="ECO:0000313" key="2">
    <source>
        <dbReference type="EMBL" id="MBA2881418.1"/>
    </source>
</evidence>
<reference evidence="2 3" key="1">
    <citation type="submission" date="2020-07" db="EMBL/GenBank/DDBJ databases">
        <title>Genomic Encyclopedia of Type Strains, Phase IV (KMG-IV): sequencing the most valuable type-strain genomes for metagenomic binning, comparative biology and taxonomic classification.</title>
        <authorList>
            <person name="Goeker M."/>
        </authorList>
    </citation>
    <scope>NUCLEOTIDE SEQUENCE [LARGE SCALE GENOMIC DNA]</scope>
    <source>
        <strain evidence="2 3">DSM 17721</strain>
    </source>
</reference>
<keyword evidence="1" id="KW-0732">Signal</keyword>
<protein>
    <recommendedName>
        <fullName evidence="4">Lipoprotein</fullName>
    </recommendedName>
</protein>
<sequence length="155" mass="17556">MQWLCPGAKLAAAVVLSAVLVCGCAAGQWGRLETDTGVTQMFEDNRVPKDFRYYVCGRPNMPYAIVGLDPAYTFDLHLWQEVTPNNRDFAHRVDFIWEPRVWDRFDSGRGARILDPEGNSIGIWYSMYPNAAIQIDAQKQQVIVFCPHRAGEGNF</sequence>
<dbReference type="Proteomes" id="UP000525298">
    <property type="component" value="Unassembled WGS sequence"/>
</dbReference>
<accession>A0A7W0HKP3</accession>
<dbReference type="SUPFAM" id="SSF54593">
    <property type="entry name" value="Glyoxalase/Bleomycin resistance protein/Dihydroxybiphenyl dioxygenase"/>
    <property type="match status" value="1"/>
</dbReference>
<name>A0A7W0HKP3_9BACT</name>
<dbReference type="EMBL" id="JACDUS010000004">
    <property type="protein sequence ID" value="MBA2881418.1"/>
    <property type="molecule type" value="Genomic_DNA"/>
</dbReference>